<sequence length="175" mass="17346">MEDGEEWRPRVRGAGGLESGAGELVGAAEHAEDMEEVVLEAGILLRDREVDALEEAAEGGQDVACGGEGRAEVDGGGEEGVDDAERGDLRGAVGEVGGSGARAHADGGGGPAAAEAGGVGVAAGEGEVEVARADDAGLQRWCGLGRGGRRQGVLREPAAAAATSNAAPHGRRSRS</sequence>
<dbReference type="EMBL" id="GBRH01185649">
    <property type="protein sequence ID" value="JAE12247.1"/>
    <property type="molecule type" value="Transcribed_RNA"/>
</dbReference>
<feature type="region of interest" description="Disordered" evidence="1">
    <location>
        <begin position="57"/>
        <end position="116"/>
    </location>
</feature>
<protein>
    <submittedName>
        <fullName evidence="2">Uncharacterized protein</fullName>
    </submittedName>
</protein>
<proteinExistence type="predicted"/>
<feature type="region of interest" description="Disordered" evidence="1">
    <location>
        <begin position="1"/>
        <end position="29"/>
    </location>
</feature>
<feature type="compositionally biased region" description="Gly residues" evidence="1">
    <location>
        <begin position="94"/>
        <end position="116"/>
    </location>
</feature>
<name>A0A0A9FIS0_ARUDO</name>
<dbReference type="AlphaFoldDB" id="A0A0A9FIS0"/>
<reference evidence="2" key="2">
    <citation type="journal article" date="2015" name="Data Brief">
        <title>Shoot transcriptome of the giant reed, Arundo donax.</title>
        <authorList>
            <person name="Barrero R.A."/>
            <person name="Guerrero F.D."/>
            <person name="Moolhuijzen P."/>
            <person name="Goolsby J.A."/>
            <person name="Tidwell J."/>
            <person name="Bellgard S.E."/>
            <person name="Bellgard M.I."/>
        </authorList>
    </citation>
    <scope>NUCLEOTIDE SEQUENCE</scope>
    <source>
        <tissue evidence="2">Shoot tissue taken approximately 20 cm above the soil surface</tissue>
    </source>
</reference>
<evidence type="ECO:0000313" key="2">
    <source>
        <dbReference type="EMBL" id="JAE12247.1"/>
    </source>
</evidence>
<reference evidence="2" key="1">
    <citation type="submission" date="2014-09" db="EMBL/GenBank/DDBJ databases">
        <authorList>
            <person name="Magalhaes I.L.F."/>
            <person name="Oliveira U."/>
            <person name="Santos F.R."/>
            <person name="Vidigal T.H.D.A."/>
            <person name="Brescovit A.D."/>
            <person name="Santos A.J."/>
        </authorList>
    </citation>
    <scope>NUCLEOTIDE SEQUENCE</scope>
    <source>
        <tissue evidence="2">Shoot tissue taken approximately 20 cm above the soil surface</tissue>
    </source>
</reference>
<organism evidence="2">
    <name type="scientific">Arundo donax</name>
    <name type="common">Giant reed</name>
    <name type="synonym">Donax arundinaceus</name>
    <dbReference type="NCBI Taxonomy" id="35708"/>
    <lineage>
        <taxon>Eukaryota</taxon>
        <taxon>Viridiplantae</taxon>
        <taxon>Streptophyta</taxon>
        <taxon>Embryophyta</taxon>
        <taxon>Tracheophyta</taxon>
        <taxon>Spermatophyta</taxon>
        <taxon>Magnoliopsida</taxon>
        <taxon>Liliopsida</taxon>
        <taxon>Poales</taxon>
        <taxon>Poaceae</taxon>
        <taxon>PACMAD clade</taxon>
        <taxon>Arundinoideae</taxon>
        <taxon>Arundineae</taxon>
        <taxon>Arundo</taxon>
    </lineage>
</organism>
<feature type="compositionally biased region" description="Low complexity" evidence="1">
    <location>
        <begin position="154"/>
        <end position="167"/>
    </location>
</feature>
<accession>A0A0A9FIS0</accession>
<evidence type="ECO:0000256" key="1">
    <source>
        <dbReference type="SAM" id="MobiDB-lite"/>
    </source>
</evidence>
<feature type="region of interest" description="Disordered" evidence="1">
    <location>
        <begin position="146"/>
        <end position="175"/>
    </location>
</feature>